<proteinExistence type="predicted"/>
<dbReference type="AlphaFoldDB" id="A0A4U5N512"/>
<gene>
    <name evidence="1" type="ORF">L596_018408</name>
</gene>
<comment type="caution">
    <text evidence="1">The sequence shown here is derived from an EMBL/GenBank/DDBJ whole genome shotgun (WGS) entry which is preliminary data.</text>
</comment>
<dbReference type="Proteomes" id="UP000298663">
    <property type="component" value="Unassembled WGS sequence"/>
</dbReference>
<reference evidence="1 2" key="2">
    <citation type="journal article" date="2019" name="G3 (Bethesda)">
        <title>Hybrid Assembly of the Genome of the Entomopathogenic Nematode Steinernema carpocapsae Identifies the X-Chromosome.</title>
        <authorList>
            <person name="Serra L."/>
            <person name="Macchietto M."/>
            <person name="Macias-Munoz A."/>
            <person name="McGill C.J."/>
            <person name="Rodriguez I.M."/>
            <person name="Rodriguez B."/>
            <person name="Murad R."/>
            <person name="Mortazavi A."/>
        </authorList>
    </citation>
    <scope>NUCLEOTIDE SEQUENCE [LARGE SCALE GENOMIC DNA]</scope>
    <source>
        <strain evidence="1 2">ALL</strain>
    </source>
</reference>
<name>A0A4U5N512_STECR</name>
<reference evidence="1 2" key="1">
    <citation type="journal article" date="2015" name="Genome Biol.">
        <title>Comparative genomics of Steinernema reveals deeply conserved gene regulatory networks.</title>
        <authorList>
            <person name="Dillman A.R."/>
            <person name="Macchietto M."/>
            <person name="Porter C.F."/>
            <person name="Rogers A."/>
            <person name="Williams B."/>
            <person name="Antoshechkin I."/>
            <person name="Lee M.M."/>
            <person name="Goodwin Z."/>
            <person name="Lu X."/>
            <person name="Lewis E.E."/>
            <person name="Goodrich-Blair H."/>
            <person name="Stock S.P."/>
            <person name="Adams B.J."/>
            <person name="Sternberg P.W."/>
            <person name="Mortazavi A."/>
        </authorList>
    </citation>
    <scope>NUCLEOTIDE SEQUENCE [LARGE SCALE GENOMIC DNA]</scope>
    <source>
        <strain evidence="1 2">ALL</strain>
    </source>
</reference>
<organism evidence="1 2">
    <name type="scientific">Steinernema carpocapsae</name>
    <name type="common">Entomopathogenic nematode</name>
    <dbReference type="NCBI Taxonomy" id="34508"/>
    <lineage>
        <taxon>Eukaryota</taxon>
        <taxon>Metazoa</taxon>
        <taxon>Ecdysozoa</taxon>
        <taxon>Nematoda</taxon>
        <taxon>Chromadorea</taxon>
        <taxon>Rhabditida</taxon>
        <taxon>Tylenchina</taxon>
        <taxon>Panagrolaimomorpha</taxon>
        <taxon>Strongyloidoidea</taxon>
        <taxon>Steinernematidae</taxon>
        <taxon>Steinernema</taxon>
    </lineage>
</organism>
<sequence length="97" mass="10986">MEVGILKGVADFEVRYDLFDDKDLLQFIYILRLQDLVAVEIMDTSCPGRTKVVMGRVEFLGEPSPGKGMKYGILLEVSRIPECFRVMLITTEARDAL</sequence>
<keyword evidence="2" id="KW-1185">Reference proteome</keyword>
<accession>A0A4U5N512</accession>
<evidence type="ECO:0000313" key="2">
    <source>
        <dbReference type="Proteomes" id="UP000298663"/>
    </source>
</evidence>
<dbReference type="EMBL" id="AZBU02000005">
    <property type="protein sequence ID" value="TKR77434.1"/>
    <property type="molecule type" value="Genomic_DNA"/>
</dbReference>
<protein>
    <submittedName>
        <fullName evidence="1">Uncharacterized protein</fullName>
    </submittedName>
</protein>
<evidence type="ECO:0000313" key="1">
    <source>
        <dbReference type="EMBL" id="TKR77434.1"/>
    </source>
</evidence>